<gene>
    <name evidence="4" type="ORF">METZ01_LOCUS439512</name>
</gene>
<evidence type="ECO:0000313" key="4">
    <source>
        <dbReference type="EMBL" id="SVD86658.1"/>
    </source>
</evidence>
<dbReference type="InterPro" id="IPR050738">
    <property type="entry name" value="Sulfatase"/>
</dbReference>
<reference evidence="4" key="1">
    <citation type="submission" date="2018-05" db="EMBL/GenBank/DDBJ databases">
        <authorList>
            <person name="Lanie J.A."/>
            <person name="Ng W.-L."/>
            <person name="Kazmierczak K.M."/>
            <person name="Andrzejewski T.M."/>
            <person name="Davidsen T.M."/>
            <person name="Wayne K.J."/>
            <person name="Tettelin H."/>
            <person name="Glass J.I."/>
            <person name="Rusch D."/>
            <person name="Podicherti R."/>
            <person name="Tsui H.-C.T."/>
            <person name="Winkler M.E."/>
        </authorList>
    </citation>
    <scope>NUCLEOTIDE SEQUENCE</scope>
</reference>
<feature type="domain" description="Sulfatase N-terminal" evidence="3">
    <location>
        <begin position="31"/>
        <end position="103"/>
    </location>
</feature>
<dbReference type="SUPFAM" id="SSF53649">
    <property type="entry name" value="Alkaline phosphatase-like"/>
    <property type="match status" value="1"/>
</dbReference>
<keyword evidence="2" id="KW-0378">Hydrolase</keyword>
<proteinExistence type="inferred from homology"/>
<evidence type="ECO:0000259" key="3">
    <source>
        <dbReference type="Pfam" id="PF00884"/>
    </source>
</evidence>
<dbReference type="EMBL" id="UINC01178478">
    <property type="protein sequence ID" value="SVD86658.1"/>
    <property type="molecule type" value="Genomic_DNA"/>
</dbReference>
<dbReference type="AlphaFoldDB" id="A0A382YVU4"/>
<feature type="non-terminal residue" evidence="4">
    <location>
        <position position="117"/>
    </location>
</feature>
<dbReference type="InterPro" id="IPR017850">
    <property type="entry name" value="Alkaline_phosphatase_core_sf"/>
</dbReference>
<dbReference type="PANTHER" id="PTHR42693:SF53">
    <property type="entry name" value="ENDO-4-O-SULFATASE"/>
    <property type="match status" value="1"/>
</dbReference>
<accession>A0A382YVU4</accession>
<dbReference type="Gene3D" id="3.40.720.10">
    <property type="entry name" value="Alkaline Phosphatase, subunit A"/>
    <property type="match status" value="1"/>
</dbReference>
<evidence type="ECO:0000256" key="1">
    <source>
        <dbReference type="ARBA" id="ARBA00008779"/>
    </source>
</evidence>
<evidence type="ECO:0000256" key="2">
    <source>
        <dbReference type="ARBA" id="ARBA00022801"/>
    </source>
</evidence>
<sequence length="117" mass="12532">MFATTKTIIRSVVIAASLLLIPVFASANKTPNIILILADDLGYGDIGINGQQLIKTPHLDRMAREGVQLTNFYASASNCTPSRAGLMTGRYAIRMGLAAKVLFVEDTHGLPGDELTI</sequence>
<dbReference type="GO" id="GO:0004065">
    <property type="term" value="F:arylsulfatase activity"/>
    <property type="evidence" value="ECO:0007669"/>
    <property type="project" value="TreeGrafter"/>
</dbReference>
<organism evidence="4">
    <name type="scientific">marine metagenome</name>
    <dbReference type="NCBI Taxonomy" id="408172"/>
    <lineage>
        <taxon>unclassified sequences</taxon>
        <taxon>metagenomes</taxon>
        <taxon>ecological metagenomes</taxon>
    </lineage>
</organism>
<dbReference type="Pfam" id="PF00884">
    <property type="entry name" value="Sulfatase"/>
    <property type="match status" value="1"/>
</dbReference>
<comment type="similarity">
    <text evidence="1">Belongs to the sulfatase family.</text>
</comment>
<dbReference type="PANTHER" id="PTHR42693">
    <property type="entry name" value="ARYLSULFATASE FAMILY MEMBER"/>
    <property type="match status" value="1"/>
</dbReference>
<name>A0A382YVU4_9ZZZZ</name>
<dbReference type="InterPro" id="IPR000917">
    <property type="entry name" value="Sulfatase_N"/>
</dbReference>
<protein>
    <recommendedName>
        <fullName evidence="3">Sulfatase N-terminal domain-containing protein</fullName>
    </recommendedName>
</protein>